<name>A0A7C8JSG5_ORBOL</name>
<keyword evidence="5 7" id="KW-0472">Membrane</keyword>
<evidence type="ECO:0000256" key="3">
    <source>
        <dbReference type="ARBA" id="ARBA00022692"/>
    </source>
</evidence>
<organism evidence="8 9">
    <name type="scientific">Orbilia oligospora</name>
    <name type="common">Nematode-trapping fungus</name>
    <name type="synonym">Arthrobotrys oligospora</name>
    <dbReference type="NCBI Taxonomy" id="2813651"/>
    <lineage>
        <taxon>Eukaryota</taxon>
        <taxon>Fungi</taxon>
        <taxon>Dikarya</taxon>
        <taxon>Ascomycota</taxon>
        <taxon>Pezizomycotina</taxon>
        <taxon>Orbiliomycetes</taxon>
        <taxon>Orbiliales</taxon>
        <taxon>Orbiliaceae</taxon>
        <taxon>Orbilia</taxon>
    </lineage>
</organism>
<evidence type="ECO:0000256" key="4">
    <source>
        <dbReference type="ARBA" id="ARBA00022989"/>
    </source>
</evidence>
<dbReference type="InterPro" id="IPR004307">
    <property type="entry name" value="TspO_MBR"/>
</dbReference>
<dbReference type="Proteomes" id="UP000480548">
    <property type="component" value="Unassembled WGS sequence"/>
</dbReference>
<dbReference type="CDD" id="cd15904">
    <property type="entry name" value="TSPO_MBR"/>
    <property type="match status" value="1"/>
</dbReference>
<reference evidence="8 9" key="1">
    <citation type="submission" date="2019-06" db="EMBL/GenBank/DDBJ databases">
        <authorList>
            <person name="Palmer J.M."/>
        </authorList>
    </citation>
    <scope>NUCLEOTIDE SEQUENCE [LARGE SCALE GENOMIC DNA]</scope>
    <source>
        <strain evidence="8 9">TWF703</strain>
    </source>
</reference>
<feature type="transmembrane region" description="Helical" evidence="7">
    <location>
        <begin position="138"/>
        <end position="157"/>
    </location>
</feature>
<feature type="transmembrane region" description="Helical" evidence="7">
    <location>
        <begin position="169"/>
        <end position="192"/>
    </location>
</feature>
<proteinExistence type="inferred from homology"/>
<feature type="transmembrane region" description="Helical" evidence="7">
    <location>
        <begin position="79"/>
        <end position="100"/>
    </location>
</feature>
<dbReference type="PANTHER" id="PTHR10057">
    <property type="entry name" value="PERIPHERAL-TYPE BENZODIAZEPINE RECEPTOR"/>
    <property type="match status" value="1"/>
</dbReference>
<dbReference type="Pfam" id="PF03073">
    <property type="entry name" value="TspO_MBR"/>
    <property type="match status" value="1"/>
</dbReference>
<evidence type="ECO:0008006" key="10">
    <source>
        <dbReference type="Google" id="ProtNLM"/>
    </source>
</evidence>
<dbReference type="EMBL" id="WIQZ01000067">
    <property type="protein sequence ID" value="KAF3128800.1"/>
    <property type="molecule type" value="Genomic_DNA"/>
</dbReference>
<keyword evidence="4 7" id="KW-1133">Transmembrane helix</keyword>
<dbReference type="GO" id="GO:0033013">
    <property type="term" value="P:tetrapyrrole metabolic process"/>
    <property type="evidence" value="ECO:0007669"/>
    <property type="project" value="UniProtKB-ARBA"/>
</dbReference>
<comment type="subcellular location">
    <subcellularLocation>
        <location evidence="1">Membrane</location>
        <topology evidence="1">Multi-pass membrane protein</topology>
    </subcellularLocation>
</comment>
<feature type="transmembrane region" description="Helical" evidence="7">
    <location>
        <begin position="112"/>
        <end position="131"/>
    </location>
</feature>
<keyword evidence="3 7" id="KW-0812">Transmembrane</keyword>
<protein>
    <recommendedName>
        <fullName evidence="10">Translocator protein</fullName>
    </recommendedName>
</protein>
<dbReference type="PANTHER" id="PTHR10057:SF0">
    <property type="entry name" value="TRANSLOCATOR PROTEIN"/>
    <property type="match status" value="1"/>
</dbReference>
<comment type="caution">
    <text evidence="8">The sequence shown here is derived from an EMBL/GenBank/DDBJ whole genome shotgun (WGS) entry which is preliminary data.</text>
</comment>
<dbReference type="AlphaFoldDB" id="A0A7C8JSG5"/>
<evidence type="ECO:0000313" key="9">
    <source>
        <dbReference type="Proteomes" id="UP000480548"/>
    </source>
</evidence>
<comment type="similarity">
    <text evidence="2">Belongs to the TspO/BZRP family.</text>
</comment>
<evidence type="ECO:0000256" key="2">
    <source>
        <dbReference type="ARBA" id="ARBA00007524"/>
    </source>
</evidence>
<gene>
    <name evidence="8" type="ORF">TWF703_009175</name>
</gene>
<feature type="compositionally biased region" description="Pro residues" evidence="6">
    <location>
        <begin position="42"/>
        <end position="59"/>
    </location>
</feature>
<evidence type="ECO:0000313" key="8">
    <source>
        <dbReference type="EMBL" id="KAF3128800.1"/>
    </source>
</evidence>
<evidence type="ECO:0000256" key="6">
    <source>
        <dbReference type="SAM" id="MobiDB-lite"/>
    </source>
</evidence>
<evidence type="ECO:0000256" key="5">
    <source>
        <dbReference type="ARBA" id="ARBA00023136"/>
    </source>
</evidence>
<sequence length="204" mass="22389">MPTILGTTIGLGLHPRILNSPAASILFPITIGSAIGWSLSRKPPPPTHSPQYPTNPPNPAKTKTTYHSLTQPPLHPPSYLFGPVWTLLYGLMGYGIHHAYKSSNSHPHFPTTATLYTTQLILNFLWTPLFFGIEKPGLALLDILGLGVNLGALTWSYSRLGDEVAVWTMVPYMAWVSFATYLNVGVGVLNGWDLKSKRKAVKEE</sequence>
<dbReference type="InterPro" id="IPR038330">
    <property type="entry name" value="TspO/MBR-related_sf"/>
</dbReference>
<dbReference type="Gene3D" id="1.20.1260.100">
    <property type="entry name" value="TspO/MBR protein"/>
    <property type="match status" value="1"/>
</dbReference>
<dbReference type="GO" id="GO:0005741">
    <property type="term" value="C:mitochondrial outer membrane"/>
    <property type="evidence" value="ECO:0007669"/>
    <property type="project" value="TreeGrafter"/>
</dbReference>
<feature type="region of interest" description="Disordered" evidence="6">
    <location>
        <begin position="40"/>
        <end position="66"/>
    </location>
</feature>
<accession>A0A7C8JSG5</accession>
<dbReference type="FunFam" id="1.20.1260.100:FF:000001">
    <property type="entry name" value="translocator protein 2"/>
    <property type="match status" value="1"/>
</dbReference>
<evidence type="ECO:0000256" key="1">
    <source>
        <dbReference type="ARBA" id="ARBA00004141"/>
    </source>
</evidence>
<evidence type="ECO:0000256" key="7">
    <source>
        <dbReference type="SAM" id="Phobius"/>
    </source>
</evidence>